<organism evidence="2 3">
    <name type="scientific">Sporocytophaga myxococcoides</name>
    <dbReference type="NCBI Taxonomy" id="153721"/>
    <lineage>
        <taxon>Bacteria</taxon>
        <taxon>Pseudomonadati</taxon>
        <taxon>Bacteroidota</taxon>
        <taxon>Cytophagia</taxon>
        <taxon>Cytophagales</taxon>
        <taxon>Cytophagaceae</taxon>
        <taxon>Sporocytophaga</taxon>
    </lineage>
</organism>
<gene>
    <name evidence="2" type="ORF">MYP_2634</name>
</gene>
<proteinExistence type="predicted"/>
<dbReference type="InterPro" id="IPR026444">
    <property type="entry name" value="Secre_tail"/>
</dbReference>
<evidence type="ECO:0000313" key="2">
    <source>
        <dbReference type="EMBL" id="GAL85405.1"/>
    </source>
</evidence>
<dbReference type="InterPro" id="IPR013783">
    <property type="entry name" value="Ig-like_fold"/>
</dbReference>
<dbReference type="Proteomes" id="UP000030185">
    <property type="component" value="Unassembled WGS sequence"/>
</dbReference>
<dbReference type="RefSeq" id="WP_052430170.1">
    <property type="nucleotide sequence ID" value="NZ_BBLT01000005.1"/>
</dbReference>
<evidence type="ECO:0000313" key="3">
    <source>
        <dbReference type="Proteomes" id="UP000030185"/>
    </source>
</evidence>
<dbReference type="NCBIfam" id="TIGR04183">
    <property type="entry name" value="Por_Secre_tail"/>
    <property type="match status" value="1"/>
</dbReference>
<name>A0A098LEQ6_9BACT</name>
<feature type="domain" description="Secretion system C-terminal sorting" evidence="1">
    <location>
        <begin position="790"/>
        <end position="861"/>
    </location>
</feature>
<comment type="caution">
    <text evidence="2">The sequence shown here is derived from an EMBL/GenBank/DDBJ whole genome shotgun (WGS) entry which is preliminary data.</text>
</comment>
<dbReference type="eggNOG" id="COG2374">
    <property type="taxonomic scope" value="Bacteria"/>
</dbReference>
<reference evidence="2 3" key="1">
    <citation type="submission" date="2014-09" db="EMBL/GenBank/DDBJ databases">
        <title>Sporocytophaga myxococcoides PG-01 genome sequencing.</title>
        <authorList>
            <person name="Liu L."/>
            <person name="Gao P.J."/>
            <person name="Chen G.J."/>
            <person name="Wang L.S."/>
        </authorList>
    </citation>
    <scope>NUCLEOTIDE SEQUENCE [LARGE SCALE GENOMIC DNA]</scope>
    <source>
        <strain evidence="2 3">PG-01</strain>
    </source>
</reference>
<evidence type="ECO:0000259" key="1">
    <source>
        <dbReference type="Pfam" id="PF18962"/>
    </source>
</evidence>
<dbReference type="EMBL" id="BBLT01000005">
    <property type="protein sequence ID" value="GAL85405.1"/>
    <property type="molecule type" value="Genomic_DNA"/>
</dbReference>
<dbReference type="Gene3D" id="2.60.40.10">
    <property type="entry name" value="Immunoglobulins"/>
    <property type="match status" value="1"/>
</dbReference>
<dbReference type="STRING" id="153721.MYP_2634"/>
<dbReference type="AlphaFoldDB" id="A0A098LEQ6"/>
<dbReference type="Pfam" id="PF18962">
    <property type="entry name" value="Por_Secre_tail"/>
    <property type="match status" value="1"/>
</dbReference>
<protein>
    <recommendedName>
        <fullName evidence="1">Secretion system C-terminal sorting domain-containing protein</fullName>
    </recommendedName>
</protein>
<keyword evidence="3" id="KW-1185">Reference proteome</keyword>
<accession>A0A098LEQ6</accession>
<sequence length="862" mass="93743">MFLILLLLSIYTNNTYGQIVVAGTDFNPSSGNAGRTYIGLDDIVQYGIQTGSLTSTPPLAPNVNTNIFNATYYYAITDSPFKLDTIRYKKNTPADYMFVYSPKPAGGNVNVLEYSVKGLVPSSAVSVTVNYCSVTSSTYAPCASDRDEFKGGINLDQNNQLNGTDSPQLMMGACSSVTYTGTATNSGDMIFRLNATRNGSCQATGISKIEVKGFIQPTIISSQGNEVCAGEQISLQAKTDYNASYKWQVNSGSGWTDIPGGTNKSQLYEVTNVKEYKFRLILTPSGGGPPITSNEITVNAITCCQENGVAASRQTIYYDDFGRIDLSDKTGKTYKVWDYTDPLNPVEVTKTTTTPFRWPIAPAPLNATFKGTGTPLDGEYAVAGYLTGYNAHNGYDGAKLEWANRVTGPTTPPDLSYDHSGTVEGAALFLNCPINTGGKTLYERTISNLCFGKQLFFECWIAVFTNSAAGAYNPVDVKVRLTDGGNAANVVETSATATRQADGGGVWVRIGAQINLSGNSLKMEIINNQNVSENGNDLVLDDIKIMACAPPAIDLFFDLATLSKSKTICGTDKLDLFTKTTALLKAYYNNNPYFLYQWTRTPNDVTSWKNLGAPGTPESHTIANALAHAAFTGLPDGDKVYFRVIAATQLIFNDKNNFQGVGNYANINDPCKNYSVSPAIEAYELCPLPIELLSFAAASDGDRNKLMWTTSWEKNNAYFIIERSDDGKTFSQIGRVEGNGTINNVVSYSFFDQAPLSGTNYYRLKQVDYNGAYSFSKVVSLNHFTPEVAVYPNPNNGACTIKILTPAEEYNLEITDIQGKSVYNAAGNEIPERIEISNLTPGFYLVRINLDGQTVTKKLIVY</sequence>